<proteinExistence type="inferred from homology"/>
<dbReference type="GO" id="GO:0015935">
    <property type="term" value="C:small ribosomal subunit"/>
    <property type="evidence" value="ECO:0007669"/>
    <property type="project" value="TreeGrafter"/>
</dbReference>
<dbReference type="Gene3D" id="1.20.58.110">
    <property type="entry name" value="Ribosomal protein S20"/>
    <property type="match status" value="1"/>
</dbReference>
<organism evidence="9 10">
    <name type="scientific">Porphyromonas gulae</name>
    <dbReference type="NCBI Taxonomy" id="111105"/>
    <lineage>
        <taxon>Bacteria</taxon>
        <taxon>Pseudomonadati</taxon>
        <taxon>Bacteroidota</taxon>
        <taxon>Bacteroidia</taxon>
        <taxon>Bacteroidales</taxon>
        <taxon>Porphyromonadaceae</taxon>
        <taxon>Porphyromonas</taxon>
    </lineage>
</organism>
<dbReference type="RefSeq" id="WP_026292148.1">
    <property type="nucleotide sequence ID" value="NZ_JASBZW010000004.1"/>
</dbReference>
<dbReference type="GO" id="GO:0003735">
    <property type="term" value="F:structural constituent of ribosome"/>
    <property type="evidence" value="ECO:0007669"/>
    <property type="project" value="InterPro"/>
</dbReference>
<dbReference type="GO" id="GO:0005829">
    <property type="term" value="C:cytosol"/>
    <property type="evidence" value="ECO:0007669"/>
    <property type="project" value="TreeGrafter"/>
</dbReference>
<evidence type="ECO:0000256" key="4">
    <source>
        <dbReference type="ARBA" id="ARBA00022884"/>
    </source>
</evidence>
<evidence type="ECO:0000313" key="10">
    <source>
        <dbReference type="Proteomes" id="UP000030146"/>
    </source>
</evidence>
<evidence type="ECO:0000256" key="6">
    <source>
        <dbReference type="ARBA" id="ARBA00023274"/>
    </source>
</evidence>
<evidence type="ECO:0000256" key="7">
    <source>
        <dbReference type="ARBA" id="ARBA00035136"/>
    </source>
</evidence>
<evidence type="ECO:0000256" key="3">
    <source>
        <dbReference type="ARBA" id="ARBA00022730"/>
    </source>
</evidence>
<evidence type="ECO:0000256" key="1">
    <source>
        <dbReference type="ARBA" id="ARBA00003134"/>
    </source>
</evidence>
<gene>
    <name evidence="8" type="primary">rpsT</name>
    <name evidence="9" type="ORF">HR15_01170</name>
</gene>
<comment type="function">
    <text evidence="1 8">Binds directly to 16S ribosomal RNA.</text>
</comment>
<dbReference type="Proteomes" id="UP000030146">
    <property type="component" value="Unassembled WGS sequence"/>
</dbReference>
<evidence type="ECO:0000256" key="2">
    <source>
        <dbReference type="ARBA" id="ARBA00007634"/>
    </source>
</evidence>
<accession>A0A099WZE8</accession>
<keyword evidence="4 8" id="KW-0694">RNA-binding</keyword>
<dbReference type="GeneID" id="57239157"/>
<evidence type="ECO:0000313" key="9">
    <source>
        <dbReference type="EMBL" id="KGN94274.1"/>
    </source>
</evidence>
<reference evidence="9 10" key="1">
    <citation type="submission" date="2014-08" db="EMBL/GenBank/DDBJ databases">
        <title>Porphyromonas gulae strain:COT-052_OH3439 Genome sequencing.</title>
        <authorList>
            <person name="Wallis C."/>
            <person name="Deusch O."/>
            <person name="O'Flynn C."/>
            <person name="Davis I."/>
            <person name="Jospin G."/>
            <person name="Darling A.E."/>
            <person name="Coil D.A."/>
            <person name="Alexiev A."/>
            <person name="Horsfall A."/>
            <person name="Kirkwood N."/>
            <person name="Harris S."/>
            <person name="Eisen J.A."/>
        </authorList>
    </citation>
    <scope>NUCLEOTIDE SEQUENCE [LARGE SCALE GENOMIC DNA]</scope>
    <source>
        <strain evidence="10">COT-052 OH3439</strain>
    </source>
</reference>
<dbReference type="PATRIC" id="fig|111105.18.peg.1539"/>
<dbReference type="GO" id="GO:0006412">
    <property type="term" value="P:translation"/>
    <property type="evidence" value="ECO:0007669"/>
    <property type="project" value="UniProtKB-UniRule"/>
</dbReference>
<comment type="caution">
    <text evidence="9">The sequence shown here is derived from an EMBL/GenBank/DDBJ whole genome shotgun (WGS) entry which is preliminary data.</text>
</comment>
<keyword evidence="10" id="KW-1185">Reference proteome</keyword>
<sequence length="84" mass="9705">MANHISSEKRIRQTNARRLHNRYYARTARNAVKAFRALTDRTEAEKKYPVLASMLDRLAGKNIIHKNKAANLKSKLARRMNTLA</sequence>
<dbReference type="NCBIfam" id="TIGR00029">
    <property type="entry name" value="S20"/>
    <property type="match status" value="1"/>
</dbReference>
<keyword evidence="5 8" id="KW-0689">Ribosomal protein</keyword>
<dbReference type="EMBL" id="JRAK01000015">
    <property type="protein sequence ID" value="KGN94274.1"/>
    <property type="molecule type" value="Genomic_DNA"/>
</dbReference>
<comment type="similarity">
    <text evidence="2 8">Belongs to the bacterial ribosomal protein bS20 family.</text>
</comment>
<protein>
    <recommendedName>
        <fullName evidence="7 8">Small ribosomal subunit protein bS20</fullName>
    </recommendedName>
</protein>
<dbReference type="InterPro" id="IPR036510">
    <property type="entry name" value="Ribosomal_bS20_sf"/>
</dbReference>
<dbReference type="InterPro" id="IPR002583">
    <property type="entry name" value="Ribosomal_bS20"/>
</dbReference>
<keyword evidence="3 8" id="KW-0699">rRNA-binding</keyword>
<evidence type="ECO:0000256" key="5">
    <source>
        <dbReference type="ARBA" id="ARBA00022980"/>
    </source>
</evidence>
<dbReference type="Pfam" id="PF01649">
    <property type="entry name" value="Ribosomal_S20p"/>
    <property type="match status" value="1"/>
</dbReference>
<dbReference type="HAMAP" id="MF_00500">
    <property type="entry name" value="Ribosomal_bS20"/>
    <property type="match status" value="1"/>
</dbReference>
<evidence type="ECO:0000256" key="8">
    <source>
        <dbReference type="HAMAP-Rule" id="MF_00500"/>
    </source>
</evidence>
<dbReference type="AlphaFoldDB" id="A0A099WZE8"/>
<dbReference type="PANTHER" id="PTHR33398:SF1">
    <property type="entry name" value="SMALL RIBOSOMAL SUBUNIT PROTEIN BS20C"/>
    <property type="match status" value="1"/>
</dbReference>
<dbReference type="GO" id="GO:0070181">
    <property type="term" value="F:small ribosomal subunit rRNA binding"/>
    <property type="evidence" value="ECO:0007669"/>
    <property type="project" value="TreeGrafter"/>
</dbReference>
<dbReference type="PANTHER" id="PTHR33398">
    <property type="entry name" value="30S RIBOSOMAL PROTEIN S20"/>
    <property type="match status" value="1"/>
</dbReference>
<name>A0A099WZE8_9PORP</name>
<keyword evidence="6 8" id="KW-0687">Ribonucleoprotein</keyword>
<dbReference type="SUPFAM" id="SSF46992">
    <property type="entry name" value="Ribosomal protein S20"/>
    <property type="match status" value="1"/>
</dbReference>